<evidence type="ECO:0000313" key="3">
    <source>
        <dbReference type="EMBL" id="MED6112755.1"/>
    </source>
</evidence>
<evidence type="ECO:0000256" key="2">
    <source>
        <dbReference type="SAM" id="Phobius"/>
    </source>
</evidence>
<organism evidence="3 4">
    <name type="scientific">Stylosanthes scabra</name>
    <dbReference type="NCBI Taxonomy" id="79078"/>
    <lineage>
        <taxon>Eukaryota</taxon>
        <taxon>Viridiplantae</taxon>
        <taxon>Streptophyta</taxon>
        <taxon>Embryophyta</taxon>
        <taxon>Tracheophyta</taxon>
        <taxon>Spermatophyta</taxon>
        <taxon>Magnoliopsida</taxon>
        <taxon>eudicotyledons</taxon>
        <taxon>Gunneridae</taxon>
        <taxon>Pentapetalae</taxon>
        <taxon>rosids</taxon>
        <taxon>fabids</taxon>
        <taxon>Fabales</taxon>
        <taxon>Fabaceae</taxon>
        <taxon>Papilionoideae</taxon>
        <taxon>50 kb inversion clade</taxon>
        <taxon>dalbergioids sensu lato</taxon>
        <taxon>Dalbergieae</taxon>
        <taxon>Pterocarpus clade</taxon>
        <taxon>Stylosanthes</taxon>
    </lineage>
</organism>
<dbReference type="Proteomes" id="UP001341840">
    <property type="component" value="Unassembled WGS sequence"/>
</dbReference>
<gene>
    <name evidence="3" type="ORF">PIB30_064482</name>
</gene>
<proteinExistence type="predicted"/>
<keyword evidence="2" id="KW-0812">Transmembrane</keyword>
<keyword evidence="2" id="KW-0472">Membrane</keyword>
<protein>
    <submittedName>
        <fullName evidence="3">Uncharacterized protein</fullName>
    </submittedName>
</protein>
<reference evidence="3 4" key="1">
    <citation type="journal article" date="2023" name="Plants (Basel)">
        <title>Bridging the Gap: Combining Genomics and Transcriptomics Approaches to Understand Stylosanthes scabra, an Orphan Legume from the Brazilian Caatinga.</title>
        <authorList>
            <person name="Ferreira-Neto J.R.C."/>
            <person name="da Silva M.D."/>
            <person name="Binneck E."/>
            <person name="de Melo N.F."/>
            <person name="da Silva R.H."/>
            <person name="de Melo A.L.T.M."/>
            <person name="Pandolfi V."/>
            <person name="Bustamante F.O."/>
            <person name="Brasileiro-Vidal A.C."/>
            <person name="Benko-Iseppon A.M."/>
        </authorList>
    </citation>
    <scope>NUCLEOTIDE SEQUENCE [LARGE SCALE GENOMIC DNA]</scope>
    <source>
        <tissue evidence="3">Leaves</tissue>
    </source>
</reference>
<sequence length="313" mass="36444">MARTKSTTRKIGAEIPPPSTRSAQARASRELSLAPEQPPPPPTTLARPTRSRGKRPITQKTPPPPSRSYRGCGYCFLLRVKLLLLYKIFYDDFPKENFNKNRFTMLRNYLFWKHVVINRPLCATFLANLTILKEKYLDFTEMIEFQRWMPLFELKGHVYPDLLHRIVNHIILPQNGSYRRVSFCDTLVLFALIMRVKISFAYLIMRHMHDCIKSDRNAALPYGMFLTKVFEAYFVNLDNESYEDKKSYLKGGGAVKRTVKIDIRAEKGKMEEQEEEEIRSRASGSRGRNPKGIWIKLLITIVRELIQEVINVV</sequence>
<accession>A0ABU6QMB9</accession>
<evidence type="ECO:0000313" key="4">
    <source>
        <dbReference type="Proteomes" id="UP001341840"/>
    </source>
</evidence>
<keyword evidence="2" id="KW-1133">Transmembrane helix</keyword>
<feature type="transmembrane region" description="Helical" evidence="2">
    <location>
        <begin position="110"/>
        <end position="132"/>
    </location>
</feature>
<dbReference type="EMBL" id="JASCZI010000629">
    <property type="protein sequence ID" value="MED6112755.1"/>
    <property type="molecule type" value="Genomic_DNA"/>
</dbReference>
<feature type="region of interest" description="Disordered" evidence="1">
    <location>
        <begin position="1"/>
        <end position="67"/>
    </location>
</feature>
<keyword evidence="4" id="KW-1185">Reference proteome</keyword>
<comment type="caution">
    <text evidence="3">The sequence shown here is derived from an EMBL/GenBank/DDBJ whole genome shotgun (WGS) entry which is preliminary data.</text>
</comment>
<feature type="transmembrane region" description="Helical" evidence="2">
    <location>
        <begin position="187"/>
        <end position="205"/>
    </location>
</feature>
<evidence type="ECO:0000256" key="1">
    <source>
        <dbReference type="SAM" id="MobiDB-lite"/>
    </source>
</evidence>
<name>A0ABU6QMB9_9FABA</name>